<sequence>MQPARQHDPLPAPHQLRVVGLDHDEPDPEADDIASLLTAWNDATLRLEQTHAVLQTEVTRLTNELEIKNQELARKNRLADLGQMASHVAHEVRNNLVPVTLYLSLLRRRLADQSESLDILSHVEAGFTALDATVNDLLSFTAHRQPQWHSFLVCSLVEEVCESMAPQLNAQGIDVDIDVPPNTVLTADREMIRRAVLNLVLNAMDVMPNGGELVVTGYDGVAQFELEVADSGPGLTSEQKRRLFEPFYTTKDKGTGLGLSVVFHVAESHGGKVTAINCPEDPPSRHGGRRLTAPTPTTPMATVLVVDDHAAARHSVADVLSCAGYAVDQCASAVEALGRMRDHEPDVVVTDLQMPGMNGLEFIEEIGRRDHACQVLMITAHASVQTAVDAMRIGAFDYLEKPFDVDRLEASVARAAKRRSISEPDDAAPRILGDSPAMRRLHEQISLIAPTDETVLICGESGVGKELIAQTMHSLSRRAAGPMVGVNCPVLSEQLAESELFGHRKGAFTGADADRVGRFEAAQGGTILLDEVTEINPQLQAKLLRVLQERVFEKVGSSEAMPLDARVIAATNRRLEEEVQAGRFREDLYYRLAVVPIAAPPLRERGEDVLLLAEHFADQAASRLGRDRRLTDATRDLLMGHHWPGNVRELQNIITRACVLADSDDINADLIRPWLAGSPPAAVAAPPTPAAADKTLAEVERDVILATLSRNGGHRARTAAALGIGVRTLSGKLRDYGVPPGEKQLARAA</sequence>
<dbReference type="SMART" id="SM00448">
    <property type="entry name" value="REC"/>
    <property type="match status" value="1"/>
</dbReference>
<dbReference type="PROSITE" id="PS00688">
    <property type="entry name" value="SIGMA54_INTERACT_3"/>
    <property type="match status" value="1"/>
</dbReference>
<dbReference type="PROSITE" id="PS50110">
    <property type="entry name" value="RESPONSE_REGULATORY"/>
    <property type="match status" value="1"/>
</dbReference>
<dbReference type="InterPro" id="IPR003594">
    <property type="entry name" value="HATPase_dom"/>
</dbReference>
<dbReference type="InterPro" id="IPR058031">
    <property type="entry name" value="AAA_lid_NorR"/>
</dbReference>
<dbReference type="PRINTS" id="PR00344">
    <property type="entry name" value="BCTRLSENSOR"/>
</dbReference>
<dbReference type="Gene3D" id="1.10.8.60">
    <property type="match status" value="1"/>
</dbReference>
<dbReference type="Pfam" id="PF00158">
    <property type="entry name" value="Sigma54_activat"/>
    <property type="match status" value="1"/>
</dbReference>
<dbReference type="SUPFAM" id="SSF52172">
    <property type="entry name" value="CheY-like"/>
    <property type="match status" value="1"/>
</dbReference>
<keyword evidence="2" id="KW-0547">Nucleotide-binding</keyword>
<name>A0A8S1IJV1_9CHLO</name>
<dbReference type="InterPro" id="IPR001789">
    <property type="entry name" value="Sig_transdc_resp-reg_receiver"/>
</dbReference>
<dbReference type="InterPro" id="IPR004358">
    <property type="entry name" value="Sig_transdc_His_kin-like_C"/>
</dbReference>
<dbReference type="SUPFAM" id="SSF46689">
    <property type="entry name" value="Homeodomain-like"/>
    <property type="match status" value="1"/>
</dbReference>
<keyword evidence="6" id="KW-0804">Transcription</keyword>
<dbReference type="InterPro" id="IPR005467">
    <property type="entry name" value="His_kinase_dom"/>
</dbReference>
<dbReference type="Gene3D" id="3.40.50.2300">
    <property type="match status" value="1"/>
</dbReference>
<dbReference type="OrthoDB" id="10267765at2759"/>
<dbReference type="InterPro" id="IPR025944">
    <property type="entry name" value="Sigma_54_int_dom_CS"/>
</dbReference>
<dbReference type="CDD" id="cd00075">
    <property type="entry name" value="HATPase"/>
    <property type="match status" value="1"/>
</dbReference>
<evidence type="ECO:0000256" key="1">
    <source>
        <dbReference type="ARBA" id="ARBA00022553"/>
    </source>
</evidence>
<dbReference type="InterPro" id="IPR002078">
    <property type="entry name" value="Sigma_54_int"/>
</dbReference>
<dbReference type="SMART" id="SM00388">
    <property type="entry name" value="HisKA"/>
    <property type="match status" value="1"/>
</dbReference>
<keyword evidence="5" id="KW-0238">DNA-binding</keyword>
<dbReference type="PROSITE" id="PS50045">
    <property type="entry name" value="SIGMA54_INTERACT_4"/>
    <property type="match status" value="1"/>
</dbReference>
<feature type="coiled-coil region" evidence="8">
    <location>
        <begin position="51"/>
        <end position="78"/>
    </location>
</feature>
<dbReference type="PROSITE" id="PS50109">
    <property type="entry name" value="HIS_KIN"/>
    <property type="match status" value="1"/>
</dbReference>
<dbReference type="GO" id="GO:0043565">
    <property type="term" value="F:sequence-specific DNA binding"/>
    <property type="evidence" value="ECO:0007669"/>
    <property type="project" value="InterPro"/>
</dbReference>
<dbReference type="PROSITE" id="PS00676">
    <property type="entry name" value="SIGMA54_INTERACT_2"/>
    <property type="match status" value="1"/>
</dbReference>
<dbReference type="InterPro" id="IPR002197">
    <property type="entry name" value="HTH_Fis"/>
</dbReference>
<comment type="caution">
    <text evidence="12">The sequence shown here is derived from an EMBL/GenBank/DDBJ whole genome shotgun (WGS) entry which is preliminary data.</text>
</comment>
<dbReference type="PRINTS" id="PR01590">
    <property type="entry name" value="HTHFIS"/>
</dbReference>
<evidence type="ECO:0000313" key="12">
    <source>
        <dbReference type="EMBL" id="CAD7694819.1"/>
    </source>
</evidence>
<dbReference type="AlphaFoldDB" id="A0A8S1IJV1"/>
<evidence type="ECO:0000259" key="11">
    <source>
        <dbReference type="PROSITE" id="PS50110"/>
    </source>
</evidence>
<dbReference type="Pfam" id="PF02518">
    <property type="entry name" value="HATPase_c"/>
    <property type="match status" value="1"/>
</dbReference>
<dbReference type="InterPro" id="IPR003593">
    <property type="entry name" value="AAA+_ATPase"/>
</dbReference>
<keyword evidence="8" id="KW-0175">Coiled coil</keyword>
<dbReference type="FunFam" id="3.40.50.300:FF:000006">
    <property type="entry name" value="DNA-binding transcriptional regulator NtrC"/>
    <property type="match status" value="1"/>
</dbReference>
<dbReference type="InterPro" id="IPR025943">
    <property type="entry name" value="Sigma_54_int_dom_ATP-bd_2"/>
</dbReference>
<dbReference type="SUPFAM" id="SSF55874">
    <property type="entry name" value="ATPase domain of HSP90 chaperone/DNA topoisomerase II/histidine kinase"/>
    <property type="match status" value="1"/>
</dbReference>
<evidence type="ECO:0000256" key="6">
    <source>
        <dbReference type="ARBA" id="ARBA00023163"/>
    </source>
</evidence>
<protein>
    <submittedName>
        <fullName evidence="12">Uncharacterized protein</fullName>
    </submittedName>
</protein>
<dbReference type="InterPro" id="IPR036097">
    <property type="entry name" value="HisK_dim/P_sf"/>
</dbReference>
<keyword evidence="3" id="KW-0067">ATP-binding</keyword>
<evidence type="ECO:0000256" key="5">
    <source>
        <dbReference type="ARBA" id="ARBA00023125"/>
    </source>
</evidence>
<dbReference type="GO" id="GO:0005524">
    <property type="term" value="F:ATP binding"/>
    <property type="evidence" value="ECO:0007669"/>
    <property type="project" value="UniProtKB-KW"/>
</dbReference>
<dbReference type="InterPro" id="IPR003661">
    <property type="entry name" value="HisK_dim/P_dom"/>
</dbReference>
<accession>A0A8S1IJV1</accession>
<proteinExistence type="predicted"/>
<dbReference type="InterPro" id="IPR027417">
    <property type="entry name" value="P-loop_NTPase"/>
</dbReference>
<evidence type="ECO:0000256" key="4">
    <source>
        <dbReference type="ARBA" id="ARBA00023015"/>
    </source>
</evidence>
<keyword evidence="13" id="KW-1185">Reference proteome</keyword>
<dbReference type="PANTHER" id="PTHR32071:SF57">
    <property type="entry name" value="C4-DICARBOXYLATE TRANSPORT TRANSCRIPTIONAL REGULATORY PROTEIN DCTD"/>
    <property type="match status" value="1"/>
</dbReference>
<dbReference type="Pfam" id="PF02954">
    <property type="entry name" value="HTH_8"/>
    <property type="match status" value="1"/>
</dbReference>
<evidence type="ECO:0000259" key="10">
    <source>
        <dbReference type="PROSITE" id="PS50109"/>
    </source>
</evidence>
<feature type="domain" description="Histidine kinase" evidence="10">
    <location>
        <begin position="87"/>
        <end position="299"/>
    </location>
</feature>
<dbReference type="GO" id="GO:0000155">
    <property type="term" value="F:phosphorelay sensor kinase activity"/>
    <property type="evidence" value="ECO:0007669"/>
    <property type="project" value="InterPro"/>
</dbReference>
<dbReference type="PROSITE" id="PS00675">
    <property type="entry name" value="SIGMA54_INTERACT_1"/>
    <property type="match status" value="1"/>
</dbReference>
<dbReference type="SUPFAM" id="SSF47384">
    <property type="entry name" value="Homodimeric domain of signal transducing histidine kinase"/>
    <property type="match status" value="1"/>
</dbReference>
<dbReference type="InterPro" id="IPR009057">
    <property type="entry name" value="Homeodomain-like_sf"/>
</dbReference>
<dbReference type="EMBL" id="CAJHUC010000279">
    <property type="protein sequence ID" value="CAD7694819.1"/>
    <property type="molecule type" value="Genomic_DNA"/>
</dbReference>
<dbReference type="Pfam" id="PF25601">
    <property type="entry name" value="AAA_lid_14"/>
    <property type="match status" value="1"/>
</dbReference>
<dbReference type="InterPro" id="IPR011006">
    <property type="entry name" value="CheY-like_superfamily"/>
</dbReference>
<dbReference type="Gene3D" id="1.10.10.60">
    <property type="entry name" value="Homeodomain-like"/>
    <property type="match status" value="1"/>
</dbReference>
<evidence type="ECO:0000256" key="7">
    <source>
        <dbReference type="PROSITE-ProRule" id="PRU00169"/>
    </source>
</evidence>
<gene>
    <name evidence="12" type="ORF">OSTQU699_LOCUS182</name>
</gene>
<keyword evidence="4" id="KW-0805">Transcription regulation</keyword>
<dbReference type="SUPFAM" id="SSF52540">
    <property type="entry name" value="P-loop containing nucleoside triphosphate hydrolases"/>
    <property type="match status" value="1"/>
</dbReference>
<feature type="domain" description="Response regulatory" evidence="11">
    <location>
        <begin position="302"/>
        <end position="416"/>
    </location>
</feature>
<evidence type="ECO:0000256" key="8">
    <source>
        <dbReference type="SAM" id="Coils"/>
    </source>
</evidence>
<dbReference type="Gene3D" id="3.30.565.10">
    <property type="entry name" value="Histidine kinase-like ATPase, C-terminal domain"/>
    <property type="match status" value="1"/>
</dbReference>
<dbReference type="SMART" id="SM00387">
    <property type="entry name" value="HATPase_c"/>
    <property type="match status" value="1"/>
</dbReference>
<dbReference type="Proteomes" id="UP000708148">
    <property type="component" value="Unassembled WGS sequence"/>
</dbReference>
<dbReference type="FunFam" id="3.40.50.2300:FF:000018">
    <property type="entry name" value="DNA-binding transcriptional regulator NtrC"/>
    <property type="match status" value="1"/>
</dbReference>
<evidence type="ECO:0000256" key="3">
    <source>
        <dbReference type="ARBA" id="ARBA00022840"/>
    </source>
</evidence>
<dbReference type="SMART" id="SM00382">
    <property type="entry name" value="AAA"/>
    <property type="match status" value="1"/>
</dbReference>
<dbReference type="Gene3D" id="3.40.50.300">
    <property type="entry name" value="P-loop containing nucleotide triphosphate hydrolases"/>
    <property type="match status" value="1"/>
</dbReference>
<evidence type="ECO:0000256" key="2">
    <source>
        <dbReference type="ARBA" id="ARBA00022741"/>
    </source>
</evidence>
<feature type="domain" description="Sigma-54 factor interaction" evidence="9">
    <location>
        <begin position="431"/>
        <end position="659"/>
    </location>
</feature>
<reference evidence="12" key="1">
    <citation type="submission" date="2020-12" db="EMBL/GenBank/DDBJ databases">
        <authorList>
            <person name="Iha C."/>
        </authorList>
    </citation>
    <scope>NUCLEOTIDE SEQUENCE</scope>
</reference>
<feature type="modified residue" description="4-aspartylphosphate" evidence="7">
    <location>
        <position position="351"/>
    </location>
</feature>
<dbReference type="CDD" id="cd00009">
    <property type="entry name" value="AAA"/>
    <property type="match status" value="1"/>
</dbReference>
<organism evidence="12 13">
    <name type="scientific">Ostreobium quekettii</name>
    <dbReference type="NCBI Taxonomy" id="121088"/>
    <lineage>
        <taxon>Eukaryota</taxon>
        <taxon>Viridiplantae</taxon>
        <taxon>Chlorophyta</taxon>
        <taxon>core chlorophytes</taxon>
        <taxon>Ulvophyceae</taxon>
        <taxon>TCBD clade</taxon>
        <taxon>Bryopsidales</taxon>
        <taxon>Ostreobineae</taxon>
        <taxon>Ostreobiaceae</taxon>
        <taxon>Ostreobium</taxon>
    </lineage>
</organism>
<evidence type="ECO:0000313" key="13">
    <source>
        <dbReference type="Proteomes" id="UP000708148"/>
    </source>
</evidence>
<dbReference type="Pfam" id="PF00072">
    <property type="entry name" value="Response_reg"/>
    <property type="match status" value="1"/>
</dbReference>
<dbReference type="InterPro" id="IPR036890">
    <property type="entry name" value="HATPase_C_sf"/>
</dbReference>
<keyword evidence="1 7" id="KW-0597">Phosphoprotein</keyword>
<dbReference type="GO" id="GO:0006355">
    <property type="term" value="P:regulation of DNA-templated transcription"/>
    <property type="evidence" value="ECO:0007669"/>
    <property type="project" value="InterPro"/>
</dbReference>
<dbReference type="InterPro" id="IPR025662">
    <property type="entry name" value="Sigma_54_int_dom_ATP-bd_1"/>
</dbReference>
<evidence type="ECO:0000259" key="9">
    <source>
        <dbReference type="PROSITE" id="PS50045"/>
    </source>
</evidence>
<dbReference type="Gene3D" id="1.10.287.130">
    <property type="match status" value="1"/>
</dbReference>
<dbReference type="PANTHER" id="PTHR32071">
    <property type="entry name" value="TRANSCRIPTIONAL REGULATORY PROTEIN"/>
    <property type="match status" value="1"/>
</dbReference>